<dbReference type="Gene3D" id="3.30.450.20">
    <property type="entry name" value="PAS domain"/>
    <property type="match status" value="1"/>
</dbReference>
<dbReference type="NCBIfam" id="TIGR00254">
    <property type="entry name" value="GGDEF"/>
    <property type="match status" value="1"/>
</dbReference>
<dbReference type="SMART" id="SM00052">
    <property type="entry name" value="EAL"/>
    <property type="match status" value="1"/>
</dbReference>
<dbReference type="SUPFAM" id="SSF52172">
    <property type="entry name" value="CheY-like"/>
    <property type="match status" value="1"/>
</dbReference>
<protein>
    <submittedName>
        <fullName evidence="8">Diguanylate cyclase</fullName>
    </submittedName>
</protein>
<dbReference type="Gene3D" id="3.20.20.450">
    <property type="entry name" value="EAL domain"/>
    <property type="match status" value="1"/>
</dbReference>
<reference evidence="8 9" key="1">
    <citation type="submission" date="2016-10" db="EMBL/GenBank/DDBJ databases">
        <title>Search of new enzymes for the oxidation of sulfur compounds.</title>
        <authorList>
            <person name="Novo A."/>
            <person name="Moreira I.S."/>
            <person name="Castro P.M."/>
        </authorList>
    </citation>
    <scope>NUCLEOTIDE SEQUENCE [LARGE SCALE GENOMIC DNA]</scope>
    <source>
        <strain evidence="8 9">A9</strain>
    </source>
</reference>
<sequence>MECAQPPPGEGSSVLLIVDDYPENLISMRALLQRQDWHVLTAASGFEALNILLSHDVDLVLLDVQMPGMDGFEVARLMRGSQRTRLTPIIFLTANEQSQDAVIKGYASGAVDYLFKPFDPQILKPKVQALLEHQRNRRALQRLSHDLEVARAFNASVLDNAAEGILVVGEDGLIRFANPAISRLLNAPVKELEGKEFLDYLQKPHIALWADSEFYASYKRGETLRLHDALLRTAPGQQVPVALSCAALPSEQHAMVVTVLDMSVVRHLHQQLEFQAVTDPLTGLLNRRGFYQTVENLLLRGERSDSSWVLLYLDLDGFKRVNDSLGHDAGDRVLRWVSEQLKACLRPFDILARMGGDEFTALLDLEFPEQAAKIAEKLIERVSICQQIEGLDIALGASIGIATYPDCGSNLDGLLRASDIAMYEAKRAGRQQYRFYDHEMNGRARSRLMLEESVRAAIENRDFNLVYQPQVAIDTGQIRGFEALLRWQHPSVGDVPPGLFLPLLEEARLISRLGSWIYHRGAGQRKAWETLFAEDLVLGVSLSNTQFSLPNLATELRQVMERHALQPRQLEVEVTEEALMQNPDETRKQLRLLRNLGVRVALDDFGSGPCSLAHLRDLELDTLKLDRHLIARLPDSKRDASLVSTVISLCKQYGLLVIAEGVETIEQYQWLQAHGCEYVQGFLVARPMMADDAASFAEPFDWSALPG</sequence>
<dbReference type="InterPro" id="IPR052155">
    <property type="entry name" value="Biofilm_reg_signaling"/>
</dbReference>
<keyword evidence="3" id="KW-0597">Phosphoprotein</keyword>
<feature type="domain" description="Response regulatory" evidence="4">
    <location>
        <begin position="14"/>
        <end position="131"/>
    </location>
</feature>
<dbReference type="PROSITE" id="PS50110">
    <property type="entry name" value="RESPONSE_REGULATORY"/>
    <property type="match status" value="1"/>
</dbReference>
<evidence type="ECO:0000313" key="8">
    <source>
        <dbReference type="EMBL" id="RVD79134.1"/>
    </source>
</evidence>
<dbReference type="InterPro" id="IPR059127">
    <property type="entry name" value="Diguanyl_cycl_sensor_dom"/>
</dbReference>
<dbReference type="InterPro" id="IPR043128">
    <property type="entry name" value="Rev_trsase/Diguanyl_cyclase"/>
</dbReference>
<comment type="caution">
    <text evidence="8">The sequence shown here is derived from an EMBL/GenBank/DDBJ whole genome shotgun (WGS) entry which is preliminary data.</text>
</comment>
<dbReference type="SUPFAM" id="SSF55785">
    <property type="entry name" value="PYP-like sensor domain (PAS domain)"/>
    <property type="match status" value="1"/>
</dbReference>
<dbReference type="GO" id="GO:0000160">
    <property type="term" value="P:phosphorelay signal transduction system"/>
    <property type="evidence" value="ECO:0007669"/>
    <property type="project" value="InterPro"/>
</dbReference>
<evidence type="ECO:0000256" key="1">
    <source>
        <dbReference type="ARBA" id="ARBA00001946"/>
    </source>
</evidence>
<feature type="modified residue" description="4-aspartylphosphate" evidence="3">
    <location>
        <position position="63"/>
    </location>
</feature>
<dbReference type="Pfam" id="PF00990">
    <property type="entry name" value="GGDEF"/>
    <property type="match status" value="1"/>
</dbReference>
<evidence type="ECO:0000259" key="6">
    <source>
        <dbReference type="PROSITE" id="PS50883"/>
    </source>
</evidence>
<dbReference type="EMBL" id="MKWS01000002">
    <property type="protein sequence ID" value="RVD79134.1"/>
    <property type="molecule type" value="Genomic_DNA"/>
</dbReference>
<dbReference type="CDD" id="cd01949">
    <property type="entry name" value="GGDEF"/>
    <property type="match status" value="1"/>
</dbReference>
<dbReference type="InterPro" id="IPR001633">
    <property type="entry name" value="EAL_dom"/>
</dbReference>
<dbReference type="GO" id="GO:0005886">
    <property type="term" value="C:plasma membrane"/>
    <property type="evidence" value="ECO:0007669"/>
    <property type="project" value="UniProtKB-SubCell"/>
</dbReference>
<gene>
    <name evidence="8" type="ORF">A9HBioS_0779</name>
</gene>
<name>A0AA94ESB6_9PSED</name>
<dbReference type="InterPro" id="IPR000160">
    <property type="entry name" value="GGDEF_dom"/>
</dbReference>
<evidence type="ECO:0000259" key="4">
    <source>
        <dbReference type="PROSITE" id="PS50110"/>
    </source>
</evidence>
<dbReference type="PANTHER" id="PTHR44757:SF2">
    <property type="entry name" value="BIOFILM ARCHITECTURE MAINTENANCE PROTEIN MBAA"/>
    <property type="match status" value="1"/>
</dbReference>
<dbReference type="Pfam" id="PF24820">
    <property type="entry name" value="Diguanyl_cycl_sensor"/>
    <property type="match status" value="1"/>
</dbReference>
<dbReference type="CDD" id="cd00130">
    <property type="entry name" value="PAS"/>
    <property type="match status" value="1"/>
</dbReference>
<dbReference type="RefSeq" id="WP_127647869.1">
    <property type="nucleotide sequence ID" value="NZ_MKWS01000002.1"/>
</dbReference>
<evidence type="ECO:0000313" key="9">
    <source>
        <dbReference type="Proteomes" id="UP000288002"/>
    </source>
</evidence>
<evidence type="ECO:0000256" key="3">
    <source>
        <dbReference type="PROSITE-ProRule" id="PRU00169"/>
    </source>
</evidence>
<dbReference type="SMART" id="SM00267">
    <property type="entry name" value="GGDEF"/>
    <property type="match status" value="1"/>
</dbReference>
<evidence type="ECO:0000259" key="7">
    <source>
        <dbReference type="PROSITE" id="PS50887"/>
    </source>
</evidence>
<dbReference type="SUPFAM" id="SSF141868">
    <property type="entry name" value="EAL domain-like"/>
    <property type="match status" value="1"/>
</dbReference>
<comment type="cofactor">
    <cofactor evidence="1">
        <name>Mg(2+)</name>
        <dbReference type="ChEBI" id="CHEBI:18420"/>
    </cofactor>
</comment>
<dbReference type="PROSITE" id="PS50112">
    <property type="entry name" value="PAS"/>
    <property type="match status" value="1"/>
</dbReference>
<dbReference type="SUPFAM" id="SSF55073">
    <property type="entry name" value="Nucleotide cyclase"/>
    <property type="match status" value="1"/>
</dbReference>
<dbReference type="Gene3D" id="3.30.70.270">
    <property type="match status" value="1"/>
</dbReference>
<dbReference type="SMART" id="SM00448">
    <property type="entry name" value="REC"/>
    <property type="match status" value="1"/>
</dbReference>
<dbReference type="InterPro" id="IPR035919">
    <property type="entry name" value="EAL_sf"/>
</dbReference>
<dbReference type="Gene3D" id="3.40.50.2300">
    <property type="match status" value="1"/>
</dbReference>
<accession>A0AA94ESB6</accession>
<proteinExistence type="predicted"/>
<feature type="domain" description="PAS" evidence="5">
    <location>
        <begin position="150"/>
        <end position="198"/>
    </location>
</feature>
<dbReference type="InterPro" id="IPR029787">
    <property type="entry name" value="Nucleotide_cyclase"/>
</dbReference>
<dbReference type="FunFam" id="3.30.70.270:FF:000001">
    <property type="entry name" value="Diguanylate cyclase domain protein"/>
    <property type="match status" value="1"/>
</dbReference>
<evidence type="ECO:0000256" key="2">
    <source>
        <dbReference type="ARBA" id="ARBA00004533"/>
    </source>
</evidence>
<evidence type="ECO:0000259" key="5">
    <source>
        <dbReference type="PROSITE" id="PS50112"/>
    </source>
</evidence>
<dbReference type="AlphaFoldDB" id="A0AA94ESB6"/>
<feature type="domain" description="EAL" evidence="6">
    <location>
        <begin position="447"/>
        <end position="701"/>
    </location>
</feature>
<dbReference type="InterPro" id="IPR011006">
    <property type="entry name" value="CheY-like_superfamily"/>
</dbReference>
<comment type="subcellular location">
    <subcellularLocation>
        <location evidence="2">Cell inner membrane</location>
    </subcellularLocation>
</comment>
<dbReference type="PANTHER" id="PTHR44757">
    <property type="entry name" value="DIGUANYLATE CYCLASE DGCP"/>
    <property type="match status" value="1"/>
</dbReference>
<dbReference type="Pfam" id="PF00563">
    <property type="entry name" value="EAL"/>
    <property type="match status" value="1"/>
</dbReference>
<dbReference type="InterPro" id="IPR001789">
    <property type="entry name" value="Sig_transdc_resp-reg_receiver"/>
</dbReference>
<dbReference type="PROSITE" id="PS50883">
    <property type="entry name" value="EAL"/>
    <property type="match status" value="1"/>
</dbReference>
<dbReference type="Pfam" id="PF00072">
    <property type="entry name" value="Response_reg"/>
    <property type="match status" value="1"/>
</dbReference>
<dbReference type="InterPro" id="IPR000014">
    <property type="entry name" value="PAS"/>
</dbReference>
<dbReference type="Proteomes" id="UP000288002">
    <property type="component" value="Unassembled WGS sequence"/>
</dbReference>
<dbReference type="InterPro" id="IPR035965">
    <property type="entry name" value="PAS-like_dom_sf"/>
</dbReference>
<feature type="domain" description="GGDEF" evidence="7">
    <location>
        <begin position="306"/>
        <end position="438"/>
    </location>
</feature>
<organism evidence="8 9">
    <name type="scientific">Pseudomonas koreensis</name>
    <dbReference type="NCBI Taxonomy" id="198620"/>
    <lineage>
        <taxon>Bacteria</taxon>
        <taxon>Pseudomonadati</taxon>
        <taxon>Pseudomonadota</taxon>
        <taxon>Gammaproteobacteria</taxon>
        <taxon>Pseudomonadales</taxon>
        <taxon>Pseudomonadaceae</taxon>
        <taxon>Pseudomonas</taxon>
    </lineage>
</organism>
<dbReference type="PROSITE" id="PS50887">
    <property type="entry name" value="GGDEF"/>
    <property type="match status" value="1"/>
</dbReference>
<dbReference type="CDD" id="cd01948">
    <property type="entry name" value="EAL"/>
    <property type="match status" value="1"/>
</dbReference>
<dbReference type="GO" id="GO:0003824">
    <property type="term" value="F:catalytic activity"/>
    <property type="evidence" value="ECO:0007669"/>
    <property type="project" value="UniProtKB-ARBA"/>
</dbReference>
<dbReference type="SMART" id="SM00091">
    <property type="entry name" value="PAS"/>
    <property type="match status" value="1"/>
</dbReference>